<dbReference type="RefSeq" id="XP_017778927.1">
    <property type="nucleotide sequence ID" value="XM_017923438.1"/>
</dbReference>
<keyword evidence="1" id="KW-1185">Reference proteome</keyword>
<sequence length="265" mass="30000">MNLNLILRCVRGSARPGFRINGAASLSTFCRCPSLYQNGTALTSKRSVQIGAVRLCSGESNDNKNDVSTKAKLPPLMNFPEVVWPSLIKSLRNFILAHFIIKPYFDKDFNLPDFVSGAKQAVEVVSNQLSNGDVKTLNGLVDGDIIPKLQASLSLMSLTQREQIAINKEDIYFSFPYQVGVIFNEEEGKPQKRYVEVTMVYHTLRGLAQMRERGEEPPINMGMIPEYQQKISICNYRFVREYTKGVDSDWTVNLLNHFRPVEQLN</sequence>
<dbReference type="PANTHER" id="PTHR13333:SF5">
    <property type="entry name" value="M-AAA PROTEASE-INTERACTING PROTEIN 1, MITOCHONDRIAL"/>
    <property type="match status" value="1"/>
</dbReference>
<dbReference type="PANTHER" id="PTHR13333">
    <property type="entry name" value="M-AAA PROTEASE-INTERACTING PROTEIN 1, MITOCHONDRIAL"/>
    <property type="match status" value="1"/>
</dbReference>
<reference evidence="2" key="1">
    <citation type="submission" date="2025-08" db="UniProtKB">
        <authorList>
            <consortium name="RefSeq"/>
        </authorList>
    </citation>
    <scope>IDENTIFICATION</scope>
    <source>
        <tissue evidence="2">Whole Larva</tissue>
    </source>
</reference>
<dbReference type="GeneID" id="108564403"/>
<organism evidence="1 2">
    <name type="scientific">Nicrophorus vespilloides</name>
    <name type="common">Boreal carrion beetle</name>
    <dbReference type="NCBI Taxonomy" id="110193"/>
    <lineage>
        <taxon>Eukaryota</taxon>
        <taxon>Metazoa</taxon>
        <taxon>Ecdysozoa</taxon>
        <taxon>Arthropoda</taxon>
        <taxon>Hexapoda</taxon>
        <taxon>Insecta</taxon>
        <taxon>Pterygota</taxon>
        <taxon>Neoptera</taxon>
        <taxon>Endopterygota</taxon>
        <taxon>Coleoptera</taxon>
        <taxon>Polyphaga</taxon>
        <taxon>Staphyliniformia</taxon>
        <taxon>Silphidae</taxon>
        <taxon>Nicrophorinae</taxon>
        <taxon>Nicrophorus</taxon>
    </lineage>
</organism>
<gene>
    <name evidence="2" type="primary">LOC108564403</name>
</gene>
<evidence type="ECO:0000313" key="2">
    <source>
        <dbReference type="RefSeq" id="XP_017778927.1"/>
    </source>
</evidence>
<accession>A0ABM1MWH7</accession>
<evidence type="ECO:0000313" key="1">
    <source>
        <dbReference type="Proteomes" id="UP000695000"/>
    </source>
</evidence>
<protein>
    <submittedName>
        <fullName evidence="2">Uncharacterized protein C2orf47, mitochondrial</fullName>
    </submittedName>
</protein>
<name>A0ABM1MWH7_NICVS</name>
<proteinExistence type="predicted"/>
<dbReference type="Proteomes" id="UP000695000">
    <property type="component" value="Unplaced"/>
</dbReference>